<gene>
    <name evidence="1" type="ORF">ACFFSA_36605</name>
</gene>
<dbReference type="Proteomes" id="UP001589532">
    <property type="component" value="Unassembled WGS sequence"/>
</dbReference>
<dbReference type="RefSeq" id="WP_344990604.1">
    <property type="nucleotide sequence ID" value="NZ_BAAAXV010000005.1"/>
</dbReference>
<dbReference type="EMBL" id="JBHMBW010000049">
    <property type="protein sequence ID" value="MFB9628627.1"/>
    <property type="molecule type" value="Genomic_DNA"/>
</dbReference>
<sequence length="361" mass="39598">MSLEMILGERRLAGRAELAEAMRILASQAVPGDAAGELGDVPPGAFHEPRLYSQLVRPGFESMTLAQLLYGGLAERPAVIVARTDAAGVLSLPGVGTLATGLPGAEVRLRRDEAARAFVVRDAGGESRTCALRPSAFAAGMEIVGWLDPMLGRFLADHMDDAQELVLVDDPRRYQGPITRALDLIAVVRPEFHVWLVESLRGVLLFRHPHAESFAALGMHGMIFLNVPRQTTAAYFVEQLTHQGGHVVFSEATLRRADFFLVDPETPLAEWAGRDDPRTVYDAFHGLYTEHMETQVYRAILEQGPTSRDESADLRELLATTAKRHAADLELIAPHARRIFSDTGLTVFAEFQSSRESETHG</sequence>
<keyword evidence="2" id="KW-1185">Reference proteome</keyword>
<evidence type="ECO:0000313" key="2">
    <source>
        <dbReference type="Proteomes" id="UP001589532"/>
    </source>
</evidence>
<proteinExistence type="predicted"/>
<organism evidence="1 2">
    <name type="scientific">Nonomuraea helvata</name>
    <dbReference type="NCBI Taxonomy" id="37484"/>
    <lineage>
        <taxon>Bacteria</taxon>
        <taxon>Bacillati</taxon>
        <taxon>Actinomycetota</taxon>
        <taxon>Actinomycetes</taxon>
        <taxon>Streptosporangiales</taxon>
        <taxon>Streptosporangiaceae</taxon>
        <taxon>Nonomuraea</taxon>
    </lineage>
</organism>
<name>A0ABV5SAA0_9ACTN</name>
<reference evidence="1 2" key="1">
    <citation type="submission" date="2024-09" db="EMBL/GenBank/DDBJ databases">
        <authorList>
            <person name="Sun Q."/>
            <person name="Mori K."/>
        </authorList>
    </citation>
    <scope>NUCLEOTIDE SEQUENCE [LARGE SCALE GENOMIC DNA]</scope>
    <source>
        <strain evidence="1 2">JCM 3143</strain>
    </source>
</reference>
<protein>
    <submittedName>
        <fullName evidence="1">Uncharacterized protein</fullName>
    </submittedName>
</protein>
<accession>A0ABV5SAA0</accession>
<comment type="caution">
    <text evidence="1">The sequence shown here is derived from an EMBL/GenBank/DDBJ whole genome shotgun (WGS) entry which is preliminary data.</text>
</comment>
<evidence type="ECO:0000313" key="1">
    <source>
        <dbReference type="EMBL" id="MFB9628627.1"/>
    </source>
</evidence>